<evidence type="ECO:0000256" key="4">
    <source>
        <dbReference type="ARBA" id="ARBA00023136"/>
    </source>
</evidence>
<dbReference type="PANTHER" id="PTHR12483:SF27">
    <property type="entry name" value="COPPER TRANSPORT PROTEIN CTR1"/>
    <property type="match status" value="1"/>
</dbReference>
<evidence type="ECO:0000256" key="6">
    <source>
        <dbReference type="SAM" id="MobiDB-lite"/>
    </source>
</evidence>
<reference evidence="8" key="1">
    <citation type="submission" date="2015-01" db="EMBL/GenBank/DDBJ databases">
        <title>The Genome Sequence of Cryptococcus gattii MMRL2647.</title>
        <authorList>
            <consortium name="The Broad Institute Genomics Platform"/>
            <person name="Cuomo C."/>
            <person name="Litvintseva A."/>
            <person name="Chen Y."/>
            <person name="Heitman J."/>
            <person name="Sun S."/>
            <person name="Springer D."/>
            <person name="Dromer F."/>
            <person name="Young S."/>
            <person name="Zeng Q."/>
            <person name="Gargeya S."/>
            <person name="Abouelleil A."/>
            <person name="Alvarado L."/>
            <person name="Chapman S.B."/>
            <person name="Gainer-Dewar J."/>
            <person name="Goldberg J."/>
            <person name="Griggs A."/>
            <person name="Gujja S."/>
            <person name="Hansen M."/>
            <person name="Howarth C."/>
            <person name="Imamovic A."/>
            <person name="Larimer J."/>
            <person name="Murphy C."/>
            <person name="Naylor J."/>
            <person name="Pearson M."/>
            <person name="Priest M."/>
            <person name="Roberts A."/>
            <person name="Saif S."/>
            <person name="Shea T."/>
            <person name="Sykes S."/>
            <person name="Wortman J."/>
            <person name="Nusbaum C."/>
            <person name="Birren B."/>
        </authorList>
    </citation>
    <scope>NUCLEOTIDE SEQUENCE [LARGE SCALE GENOMIC DNA]</scope>
    <source>
        <strain evidence="8">IND107</strain>
    </source>
</reference>
<feature type="transmembrane region" description="Helical" evidence="5">
    <location>
        <begin position="244"/>
        <end position="266"/>
    </location>
</feature>
<reference evidence="7 8" key="2">
    <citation type="submission" date="2024-01" db="EMBL/GenBank/DDBJ databases">
        <title>Comparative genomics of Cryptococcus and Kwoniella reveals pathogenesis evolution and contrasting modes of karyotype evolution via chromosome fusion or intercentromeric recombination.</title>
        <authorList>
            <person name="Coelho M.A."/>
            <person name="David-Palma M."/>
            <person name="Shea T."/>
            <person name="Bowers K."/>
            <person name="Mcginley-Smith S."/>
            <person name="Mohammad A.W."/>
            <person name="Gnirke A."/>
            <person name="Yurkov A.M."/>
            <person name="Nowrousian M."/>
            <person name="Sun S."/>
            <person name="Cuomo C.A."/>
            <person name="Heitman J."/>
        </authorList>
    </citation>
    <scope>NUCLEOTIDE SEQUENCE [LARGE SCALE GENOMIC DNA]</scope>
    <source>
        <strain evidence="7 8">IND107</strain>
    </source>
</reference>
<dbReference type="GeneID" id="91990840"/>
<dbReference type="PANTHER" id="PTHR12483">
    <property type="entry name" value="SOLUTE CARRIER FAMILY 31 COPPER TRANSPORTERS"/>
    <property type="match status" value="1"/>
</dbReference>
<dbReference type="EMBL" id="ATAM02000006">
    <property type="protein sequence ID" value="KAL0247906.1"/>
    <property type="molecule type" value="Genomic_DNA"/>
</dbReference>
<comment type="subcellular location">
    <subcellularLocation>
        <location evidence="1 5">Membrane</location>
        <topology evidence="1 5">Multi-pass membrane protein</topology>
    </subcellularLocation>
</comment>
<accession>A0ABR3BRV7</accession>
<keyword evidence="4 5" id="KW-0472">Membrane</keyword>
<keyword evidence="5" id="KW-0406">Ion transport</keyword>
<protein>
    <recommendedName>
        <fullName evidence="5">Copper transport protein</fullName>
    </recommendedName>
</protein>
<feature type="compositionally biased region" description="Low complexity" evidence="6">
    <location>
        <begin position="163"/>
        <end position="172"/>
    </location>
</feature>
<evidence type="ECO:0000313" key="7">
    <source>
        <dbReference type="EMBL" id="KAL0247906.1"/>
    </source>
</evidence>
<feature type="compositionally biased region" description="Low complexity" evidence="6">
    <location>
        <begin position="89"/>
        <end position="103"/>
    </location>
</feature>
<proteinExistence type="inferred from homology"/>
<keyword evidence="5" id="KW-0813">Transport</keyword>
<gene>
    <name evidence="7" type="ORF">I308_103984</name>
</gene>
<evidence type="ECO:0000256" key="2">
    <source>
        <dbReference type="ARBA" id="ARBA00022692"/>
    </source>
</evidence>
<evidence type="ECO:0000256" key="1">
    <source>
        <dbReference type="ARBA" id="ARBA00004141"/>
    </source>
</evidence>
<dbReference type="Pfam" id="PF04145">
    <property type="entry name" value="Ctr"/>
    <property type="match status" value="1"/>
</dbReference>
<dbReference type="Proteomes" id="UP000054399">
    <property type="component" value="Unassembled WGS sequence"/>
</dbReference>
<comment type="caution">
    <text evidence="7">The sequence shown here is derived from an EMBL/GenBank/DDBJ whole genome shotgun (WGS) entry which is preliminary data.</text>
</comment>
<feature type="transmembrane region" description="Helical" evidence="5">
    <location>
        <begin position="45"/>
        <end position="66"/>
    </location>
</feature>
<keyword evidence="8" id="KW-1185">Reference proteome</keyword>
<keyword evidence="5" id="KW-0186">Copper</keyword>
<keyword evidence="2 5" id="KW-0812">Transmembrane</keyword>
<evidence type="ECO:0000256" key="5">
    <source>
        <dbReference type="RuleBase" id="RU367022"/>
    </source>
</evidence>
<organism evidence="7 8">
    <name type="scientific">Cryptococcus tetragattii IND107</name>
    <dbReference type="NCBI Taxonomy" id="1296105"/>
    <lineage>
        <taxon>Eukaryota</taxon>
        <taxon>Fungi</taxon>
        <taxon>Dikarya</taxon>
        <taxon>Basidiomycota</taxon>
        <taxon>Agaricomycotina</taxon>
        <taxon>Tremellomycetes</taxon>
        <taxon>Tremellales</taxon>
        <taxon>Cryptococcaceae</taxon>
        <taxon>Cryptococcus</taxon>
        <taxon>Cryptococcus gattii species complex</taxon>
    </lineage>
</organism>
<dbReference type="RefSeq" id="XP_066613867.1">
    <property type="nucleotide sequence ID" value="XM_066758465.1"/>
</dbReference>
<name>A0ABR3BRV7_9TREE</name>
<sequence>MDMSGMDHMSSTSSNMSMSMKMYFHGTIGGDMLWFASWMPSSAGATVGVCIGLFILAIFERYLIAFRRACDAAWRKGQVGYVRPSSNGPLTSSSAKSTSLSPPVLLNRRSSNKKEDVLFTPSAYAFESNHDGAVEPVAPYSPSVLAVRDSQEGSSAPSYTHSQQGQTQAQGQSEKGIACNPCAEERVAEIERYKEKAVETGVTHSHLPKAVRRSLDPGREGRWSRPFRLAVDIPRGLLQALQTFIHYLLMLVVMTFNIWWMISVVIGCGVGEMLFGRFGSSHVGH</sequence>
<feature type="region of interest" description="Disordered" evidence="6">
    <location>
        <begin position="85"/>
        <end position="106"/>
    </location>
</feature>
<keyword evidence="3 5" id="KW-1133">Transmembrane helix</keyword>
<evidence type="ECO:0000313" key="8">
    <source>
        <dbReference type="Proteomes" id="UP000054399"/>
    </source>
</evidence>
<keyword evidence="5" id="KW-0187">Copper transport</keyword>
<comment type="similarity">
    <text evidence="5">Belongs to the copper transporter (Ctr) (TC 1.A.56) family. SLC31A subfamily.</text>
</comment>
<feature type="compositionally biased region" description="Polar residues" evidence="6">
    <location>
        <begin position="152"/>
        <end position="162"/>
    </location>
</feature>
<dbReference type="InterPro" id="IPR007274">
    <property type="entry name" value="Cop_transporter"/>
</dbReference>
<evidence type="ECO:0000256" key="3">
    <source>
        <dbReference type="ARBA" id="ARBA00022989"/>
    </source>
</evidence>
<feature type="region of interest" description="Disordered" evidence="6">
    <location>
        <begin position="147"/>
        <end position="175"/>
    </location>
</feature>